<gene>
    <name evidence="13" type="ORF">EC973_005856</name>
</gene>
<evidence type="ECO:0000256" key="5">
    <source>
        <dbReference type="ARBA" id="ARBA00022679"/>
    </source>
</evidence>
<keyword evidence="9 11" id="KW-0472">Membrane</keyword>
<dbReference type="GO" id="GO:0061630">
    <property type="term" value="F:ubiquitin protein ligase activity"/>
    <property type="evidence" value="ECO:0007669"/>
    <property type="project" value="UniProtKB-EC"/>
</dbReference>
<evidence type="ECO:0000313" key="14">
    <source>
        <dbReference type="Proteomes" id="UP000605846"/>
    </source>
</evidence>
<feature type="region of interest" description="Disordered" evidence="10">
    <location>
        <begin position="387"/>
        <end position="414"/>
    </location>
</feature>
<comment type="caution">
    <text evidence="13">The sequence shown here is derived from an EMBL/GenBank/DDBJ whole genome shotgun (WGS) entry which is preliminary data.</text>
</comment>
<evidence type="ECO:0000256" key="1">
    <source>
        <dbReference type="ARBA" id="ARBA00000900"/>
    </source>
</evidence>
<dbReference type="InterPro" id="IPR021319">
    <property type="entry name" value="DUF2921"/>
</dbReference>
<sequence>MDLATDNGQNAQQQLLQRQAMNRSSFYILLFLLSLLFLNFSDDETARTGKPTVDEMLKSLQHEKELLHNVTFGANVTHLTMIVLLLGDWESKNVELDEPDQLNETARDEARGSFRFDGVGSFTLHLKSIATKNENVNFIEGYMRLKDEDKSDYGVLLLAEGVHFLNNGTIYLMGVPDSVPLPLDDLLHMLPYNQSMIMAKDAINEQIDKHIDEFEKLTSWGGQQVAENNELANPQGITTIRPPQLKISSALYSPNCGLVLSIKEATGIKIEKYYSKAISYAAMATAVAIVQIFSLINQMEYTPTPSSVSNVSYWTIAMQAIMDGYICLLHLTTGVVINTVFIPFAAAAFFSFVLVSVFGMRYLLVVWRIQRPEATILSRLRANRQSEANNTTNNTTNTRTILPTSTRTPATTPSTPAGDVSILYYRMCKYPLWD</sequence>
<reference evidence="13" key="1">
    <citation type="submission" date="2020-01" db="EMBL/GenBank/DDBJ databases">
        <title>Genome Sequencing of Three Apophysomyces-Like Fungal Strains Confirms a Novel Fungal Genus in the Mucoromycota with divergent Burkholderia-like Endosymbiotic Bacteria.</title>
        <authorList>
            <person name="Stajich J.E."/>
            <person name="Macias A.M."/>
            <person name="Carter-House D."/>
            <person name="Lovett B."/>
            <person name="Kasson L.R."/>
            <person name="Berry K."/>
            <person name="Grigoriev I."/>
            <person name="Chang Y."/>
            <person name="Spatafora J."/>
            <person name="Kasson M.T."/>
        </authorList>
    </citation>
    <scope>NUCLEOTIDE SEQUENCE</scope>
    <source>
        <strain evidence="13">NRRL A-21654</strain>
    </source>
</reference>
<feature type="transmembrane region" description="Helical" evidence="11">
    <location>
        <begin position="24"/>
        <end position="41"/>
    </location>
</feature>
<comment type="pathway">
    <text evidence="3">Protein modification; protein ubiquitination.</text>
</comment>
<keyword evidence="8 11" id="KW-1133">Transmembrane helix</keyword>
<keyword evidence="5" id="KW-0808">Transferase</keyword>
<evidence type="ECO:0000256" key="7">
    <source>
        <dbReference type="ARBA" id="ARBA00022786"/>
    </source>
</evidence>
<feature type="transmembrane region" description="Helical" evidence="11">
    <location>
        <begin position="277"/>
        <end position="296"/>
    </location>
</feature>
<evidence type="ECO:0000256" key="11">
    <source>
        <dbReference type="SAM" id="Phobius"/>
    </source>
</evidence>
<evidence type="ECO:0000256" key="10">
    <source>
        <dbReference type="SAM" id="MobiDB-lite"/>
    </source>
</evidence>
<feature type="compositionally biased region" description="Low complexity" evidence="10">
    <location>
        <begin position="389"/>
        <end position="414"/>
    </location>
</feature>
<feature type="domain" description="SWEET-like" evidence="12">
    <location>
        <begin position="270"/>
        <end position="377"/>
    </location>
</feature>
<dbReference type="AlphaFoldDB" id="A0A8H7BW56"/>
<evidence type="ECO:0000256" key="3">
    <source>
        <dbReference type="ARBA" id="ARBA00004906"/>
    </source>
</evidence>
<evidence type="ECO:0000313" key="13">
    <source>
        <dbReference type="EMBL" id="KAF7728629.1"/>
    </source>
</evidence>
<keyword evidence="6 11" id="KW-0812">Transmembrane</keyword>
<organism evidence="13 14">
    <name type="scientific">Apophysomyces ossiformis</name>
    <dbReference type="NCBI Taxonomy" id="679940"/>
    <lineage>
        <taxon>Eukaryota</taxon>
        <taxon>Fungi</taxon>
        <taxon>Fungi incertae sedis</taxon>
        <taxon>Mucoromycota</taxon>
        <taxon>Mucoromycotina</taxon>
        <taxon>Mucoromycetes</taxon>
        <taxon>Mucorales</taxon>
        <taxon>Mucorineae</taxon>
        <taxon>Mucoraceae</taxon>
        <taxon>Apophysomyces</taxon>
    </lineage>
</organism>
<name>A0A8H7BW56_9FUNG</name>
<dbReference type="OrthoDB" id="9984778at2759"/>
<evidence type="ECO:0000256" key="9">
    <source>
        <dbReference type="ARBA" id="ARBA00023136"/>
    </source>
</evidence>
<keyword evidence="14" id="KW-1185">Reference proteome</keyword>
<evidence type="ECO:0000256" key="6">
    <source>
        <dbReference type="ARBA" id="ARBA00022692"/>
    </source>
</evidence>
<keyword evidence="7" id="KW-0833">Ubl conjugation pathway</keyword>
<evidence type="ECO:0000259" key="12">
    <source>
        <dbReference type="Pfam" id="PF11145"/>
    </source>
</evidence>
<feature type="transmembrane region" description="Helical" evidence="11">
    <location>
        <begin position="340"/>
        <end position="364"/>
    </location>
</feature>
<dbReference type="GO" id="GO:0012505">
    <property type="term" value="C:endomembrane system"/>
    <property type="evidence" value="ECO:0007669"/>
    <property type="project" value="UniProtKB-SubCell"/>
</dbReference>
<comment type="subcellular location">
    <subcellularLocation>
        <location evidence="2">Endomembrane system</location>
        <topology evidence="2">Multi-pass membrane protein</topology>
    </subcellularLocation>
</comment>
<accession>A0A8H7BW56</accession>
<protein>
    <recommendedName>
        <fullName evidence="4">RING-type E3 ubiquitin transferase</fullName>
        <ecNumber evidence="4">2.3.2.27</ecNumber>
    </recommendedName>
</protein>
<comment type="catalytic activity">
    <reaction evidence="1">
        <text>S-ubiquitinyl-[E2 ubiquitin-conjugating enzyme]-L-cysteine + [acceptor protein]-L-lysine = [E2 ubiquitin-conjugating enzyme]-L-cysteine + N(6)-ubiquitinyl-[acceptor protein]-L-lysine.</text>
        <dbReference type="EC" id="2.3.2.27"/>
    </reaction>
</comment>
<evidence type="ECO:0000256" key="4">
    <source>
        <dbReference type="ARBA" id="ARBA00012483"/>
    </source>
</evidence>
<dbReference type="EC" id="2.3.2.27" evidence="4"/>
<dbReference type="Proteomes" id="UP000605846">
    <property type="component" value="Unassembled WGS sequence"/>
</dbReference>
<evidence type="ECO:0000256" key="8">
    <source>
        <dbReference type="ARBA" id="ARBA00022989"/>
    </source>
</evidence>
<dbReference type="Pfam" id="PF11145">
    <property type="entry name" value="DUF2921"/>
    <property type="match status" value="1"/>
</dbReference>
<dbReference type="EMBL" id="JABAYA010000034">
    <property type="protein sequence ID" value="KAF7728629.1"/>
    <property type="molecule type" value="Genomic_DNA"/>
</dbReference>
<proteinExistence type="predicted"/>
<evidence type="ECO:0000256" key="2">
    <source>
        <dbReference type="ARBA" id="ARBA00004127"/>
    </source>
</evidence>